<dbReference type="AlphaFoldDB" id="A0AAV6YD32"/>
<reference evidence="1" key="1">
    <citation type="thesis" date="2020" institute="ProQuest LLC" country="789 East Eisenhower Parkway, Ann Arbor, MI, USA">
        <title>Comparative Genomics and Chromosome Evolution.</title>
        <authorList>
            <person name="Mudd A.B."/>
        </authorList>
    </citation>
    <scope>NUCLEOTIDE SEQUENCE</scope>
    <source>
        <strain evidence="1">237g6f4</strain>
        <tissue evidence="1">Blood</tissue>
    </source>
</reference>
<accession>A0AAV6YD32</accession>
<organism evidence="1 2">
    <name type="scientific">Engystomops pustulosus</name>
    <name type="common">Tungara frog</name>
    <name type="synonym">Physalaemus pustulosus</name>
    <dbReference type="NCBI Taxonomy" id="76066"/>
    <lineage>
        <taxon>Eukaryota</taxon>
        <taxon>Metazoa</taxon>
        <taxon>Chordata</taxon>
        <taxon>Craniata</taxon>
        <taxon>Vertebrata</taxon>
        <taxon>Euteleostomi</taxon>
        <taxon>Amphibia</taxon>
        <taxon>Batrachia</taxon>
        <taxon>Anura</taxon>
        <taxon>Neobatrachia</taxon>
        <taxon>Hyloidea</taxon>
        <taxon>Leptodactylidae</taxon>
        <taxon>Leiuperinae</taxon>
        <taxon>Engystomops</taxon>
    </lineage>
</organism>
<gene>
    <name evidence="1" type="ORF">GDO81_028484</name>
</gene>
<name>A0AAV6YD32_ENGPU</name>
<dbReference type="Proteomes" id="UP000824782">
    <property type="component" value="Unassembled WGS sequence"/>
</dbReference>
<feature type="non-terminal residue" evidence="1">
    <location>
        <position position="1"/>
    </location>
</feature>
<keyword evidence="2" id="KW-1185">Reference proteome</keyword>
<proteinExistence type="predicted"/>
<sequence length="90" mass="10591">FLCAPGPLCIHRGDCELFREALRRLEVLMVVHPGVDRDHPHCICRNFPHLCLRQEQFPGCGHRLQRMRWSVLRCVSRVLHPQPPHRGLPW</sequence>
<protein>
    <submittedName>
        <fullName evidence="1">Uncharacterized protein</fullName>
    </submittedName>
</protein>
<evidence type="ECO:0000313" key="2">
    <source>
        <dbReference type="Proteomes" id="UP000824782"/>
    </source>
</evidence>
<evidence type="ECO:0000313" key="1">
    <source>
        <dbReference type="EMBL" id="KAG8535459.1"/>
    </source>
</evidence>
<dbReference type="EMBL" id="WNYA01066337">
    <property type="protein sequence ID" value="KAG8535459.1"/>
    <property type="molecule type" value="Genomic_DNA"/>
</dbReference>
<comment type="caution">
    <text evidence="1">The sequence shown here is derived from an EMBL/GenBank/DDBJ whole genome shotgun (WGS) entry which is preliminary data.</text>
</comment>